<dbReference type="EMBL" id="JANUGU010000001">
    <property type="protein sequence ID" value="MCS0656606.1"/>
    <property type="molecule type" value="Genomic_DNA"/>
</dbReference>
<evidence type="ECO:0000313" key="2">
    <source>
        <dbReference type="Proteomes" id="UP001204621"/>
    </source>
</evidence>
<gene>
    <name evidence="1" type="ORF">NX778_00810</name>
</gene>
<dbReference type="Proteomes" id="UP001204621">
    <property type="component" value="Unassembled WGS sequence"/>
</dbReference>
<dbReference type="CDD" id="cd14744">
    <property type="entry name" value="PAAR_CT_2"/>
    <property type="match status" value="1"/>
</dbReference>
<reference evidence="1 2" key="1">
    <citation type="submission" date="2022-08" db="EMBL/GenBank/DDBJ databases">
        <title>Reclassification of Massilia species as members of the genera Telluria, Duganella, Pseudoduganella, Mokoshia gen. nov. and Zemynaea gen. nov. using orthogonal and non-orthogonal genome-based approaches.</title>
        <authorList>
            <person name="Bowman J.P."/>
        </authorList>
    </citation>
    <scope>NUCLEOTIDE SEQUENCE [LARGE SCALE GENOMIC DNA]</scope>
    <source>
        <strain evidence="1 2">JCM 31606</strain>
    </source>
</reference>
<protein>
    <submittedName>
        <fullName evidence="1">PAAR domain-containing protein</fullName>
    </submittedName>
</protein>
<dbReference type="InterPro" id="IPR008727">
    <property type="entry name" value="PAAR_motif"/>
</dbReference>
<accession>A0ABT2CRL5</accession>
<sequence length="97" mass="10407">MLKRYLVTLGAATTNGGEVISASHFRRVNGVPVALEDDHVKCPKCHSVGVIKPDGPRLSERVKGRQVALHDDLCICHCSPPPRLVAAQQLVCQITAG</sequence>
<organism evidence="1 2">
    <name type="scientific">Massilia terrae</name>
    <dbReference type="NCBI Taxonomy" id="1811224"/>
    <lineage>
        <taxon>Bacteria</taxon>
        <taxon>Pseudomonadati</taxon>
        <taxon>Pseudomonadota</taxon>
        <taxon>Betaproteobacteria</taxon>
        <taxon>Burkholderiales</taxon>
        <taxon>Oxalobacteraceae</taxon>
        <taxon>Telluria group</taxon>
        <taxon>Massilia</taxon>
    </lineage>
</organism>
<keyword evidence="2" id="KW-1185">Reference proteome</keyword>
<dbReference type="RefSeq" id="WP_258809789.1">
    <property type="nucleotide sequence ID" value="NZ_JANUGU010000001.1"/>
</dbReference>
<comment type="caution">
    <text evidence="1">The sequence shown here is derived from an EMBL/GenBank/DDBJ whole genome shotgun (WGS) entry which is preliminary data.</text>
</comment>
<proteinExistence type="predicted"/>
<dbReference type="Pfam" id="PF05488">
    <property type="entry name" value="PAAR_motif"/>
    <property type="match status" value="1"/>
</dbReference>
<name>A0ABT2CRL5_9BURK</name>
<evidence type="ECO:0000313" key="1">
    <source>
        <dbReference type="EMBL" id="MCS0656606.1"/>
    </source>
</evidence>